<dbReference type="Gene3D" id="2.60.120.320">
    <property type="entry name" value="Thiamin pyrophosphokinase, thiamin-binding domain"/>
    <property type="match status" value="1"/>
</dbReference>
<dbReference type="GO" id="GO:0004788">
    <property type="term" value="F:thiamine diphosphokinase activity"/>
    <property type="evidence" value="ECO:0007669"/>
    <property type="project" value="InterPro"/>
</dbReference>
<evidence type="ECO:0000256" key="1">
    <source>
        <dbReference type="ARBA" id="ARBA00022679"/>
    </source>
</evidence>
<dbReference type="InterPro" id="IPR036759">
    <property type="entry name" value="TPK_catalytic_sf"/>
</dbReference>
<dbReference type="PANTHER" id="PTHR13622:SF8">
    <property type="entry name" value="THIAMIN PYROPHOSPHOKINASE 1"/>
    <property type="match status" value="1"/>
</dbReference>
<dbReference type="NCBIfam" id="TIGR01378">
    <property type="entry name" value="thi_PPkinase"/>
    <property type="match status" value="1"/>
</dbReference>
<gene>
    <name evidence="6" type="ORF">ONE63_007803</name>
</gene>
<proteinExistence type="predicted"/>
<dbReference type="GO" id="GO:0006772">
    <property type="term" value="P:thiamine metabolic process"/>
    <property type="evidence" value="ECO:0007669"/>
    <property type="project" value="InterPro"/>
</dbReference>
<dbReference type="GO" id="GO:0005524">
    <property type="term" value="F:ATP binding"/>
    <property type="evidence" value="ECO:0007669"/>
    <property type="project" value="UniProtKB-KW"/>
</dbReference>
<evidence type="ECO:0000259" key="5">
    <source>
        <dbReference type="SMART" id="SM00983"/>
    </source>
</evidence>
<organism evidence="6 7">
    <name type="scientific">Megalurothrips usitatus</name>
    <name type="common">bean blossom thrips</name>
    <dbReference type="NCBI Taxonomy" id="439358"/>
    <lineage>
        <taxon>Eukaryota</taxon>
        <taxon>Metazoa</taxon>
        <taxon>Ecdysozoa</taxon>
        <taxon>Arthropoda</taxon>
        <taxon>Hexapoda</taxon>
        <taxon>Insecta</taxon>
        <taxon>Pterygota</taxon>
        <taxon>Neoptera</taxon>
        <taxon>Paraneoptera</taxon>
        <taxon>Thysanoptera</taxon>
        <taxon>Terebrantia</taxon>
        <taxon>Thripoidea</taxon>
        <taxon>Thripidae</taxon>
        <taxon>Megalurothrips</taxon>
    </lineage>
</organism>
<dbReference type="FunFam" id="2.60.120.320:FF:000001">
    <property type="entry name" value="Thiamine pyrophosphokinase"/>
    <property type="match status" value="1"/>
</dbReference>
<dbReference type="SMART" id="SM00983">
    <property type="entry name" value="TPK_B1_binding"/>
    <property type="match status" value="1"/>
</dbReference>
<dbReference type="InterPro" id="IPR036371">
    <property type="entry name" value="TPK_B1-bd_sf"/>
</dbReference>
<dbReference type="Gene3D" id="3.40.50.10240">
    <property type="entry name" value="Thiamin pyrophosphokinase, catalytic domain"/>
    <property type="match status" value="1"/>
</dbReference>
<feature type="domain" description="Thiamin pyrophosphokinase thiamin-binding" evidence="5">
    <location>
        <begin position="180"/>
        <end position="252"/>
    </location>
</feature>
<dbReference type="InterPro" id="IPR006282">
    <property type="entry name" value="Thi_PPkinase"/>
</dbReference>
<dbReference type="AlphaFoldDB" id="A0AAV7XT32"/>
<dbReference type="EMBL" id="JAPTSV010000005">
    <property type="protein sequence ID" value="KAJ1527863.1"/>
    <property type="molecule type" value="Genomic_DNA"/>
</dbReference>
<evidence type="ECO:0000256" key="2">
    <source>
        <dbReference type="ARBA" id="ARBA00022741"/>
    </source>
</evidence>
<keyword evidence="2" id="KW-0547">Nucleotide-binding</keyword>
<evidence type="ECO:0000256" key="3">
    <source>
        <dbReference type="ARBA" id="ARBA00022777"/>
    </source>
</evidence>
<reference evidence="6" key="1">
    <citation type="submission" date="2022-12" db="EMBL/GenBank/DDBJ databases">
        <title>Chromosome-level genome assembly of the bean flower thrips Megalurothrips usitatus.</title>
        <authorList>
            <person name="Ma L."/>
            <person name="Liu Q."/>
            <person name="Li H."/>
            <person name="Cai W."/>
        </authorList>
    </citation>
    <scope>NUCLEOTIDE SEQUENCE</scope>
    <source>
        <strain evidence="6">Cailab_2022a</strain>
    </source>
</reference>
<comment type="caution">
    <text evidence="6">The sequence shown here is derived from an EMBL/GenBank/DDBJ whole genome shotgun (WGS) entry which is preliminary data.</text>
</comment>
<sequence>MVTKVNLSGPVMATTTEWKPLSFLGTDSTEQFSLVILNQPILIKKEVMVHLWNKAAYRITVDGGTDRWLEWLERSGVCGVTNLGLPDLVTGDLDSIHPSTMEMLREKSVCIQPTPDQDETDFTKAIKCIRERYSTSLIVTISEVSGRLDQVLSQLNTLHKVEEHIVLISSCCATWLLRAGSHEINVAALKNNDILSHDRWIGLLPVGAPAIATTSGLKWNLDNTEMKFGGLVSSSNTYSNDPVIKVKSDQPLIWSMGISFEDKKTENVLRVPV</sequence>
<evidence type="ECO:0000313" key="6">
    <source>
        <dbReference type="EMBL" id="KAJ1527863.1"/>
    </source>
</evidence>
<accession>A0AAV7XT32</accession>
<dbReference type="Pfam" id="PF04265">
    <property type="entry name" value="TPK_B1_binding"/>
    <property type="match status" value="1"/>
</dbReference>
<dbReference type="PANTHER" id="PTHR13622">
    <property type="entry name" value="THIAMIN PYROPHOSPHOKINASE"/>
    <property type="match status" value="1"/>
</dbReference>
<keyword evidence="7" id="KW-1185">Reference proteome</keyword>
<dbReference type="SUPFAM" id="SSF63862">
    <property type="entry name" value="Thiamin pyrophosphokinase, substrate-binding domain"/>
    <property type="match status" value="1"/>
</dbReference>
<dbReference type="Proteomes" id="UP001075354">
    <property type="component" value="Chromosome 5"/>
</dbReference>
<dbReference type="InterPro" id="IPR007373">
    <property type="entry name" value="Thiamin_PyroPKinase_B1-bd"/>
</dbReference>
<keyword evidence="3" id="KW-0418">Kinase</keyword>
<dbReference type="InterPro" id="IPR007371">
    <property type="entry name" value="TPK_catalytic"/>
</dbReference>
<dbReference type="Pfam" id="PF04263">
    <property type="entry name" value="TPK_catalytic"/>
    <property type="match status" value="1"/>
</dbReference>
<dbReference type="CDD" id="cd07995">
    <property type="entry name" value="TPK"/>
    <property type="match status" value="1"/>
</dbReference>
<dbReference type="GO" id="GO:0016301">
    <property type="term" value="F:kinase activity"/>
    <property type="evidence" value="ECO:0007669"/>
    <property type="project" value="UniProtKB-KW"/>
</dbReference>
<keyword evidence="4" id="KW-0067">ATP-binding</keyword>
<evidence type="ECO:0000313" key="7">
    <source>
        <dbReference type="Proteomes" id="UP001075354"/>
    </source>
</evidence>
<protein>
    <recommendedName>
        <fullName evidence="5">Thiamin pyrophosphokinase thiamin-binding domain-containing protein</fullName>
    </recommendedName>
</protein>
<evidence type="ECO:0000256" key="4">
    <source>
        <dbReference type="ARBA" id="ARBA00022840"/>
    </source>
</evidence>
<dbReference type="GO" id="GO:0009229">
    <property type="term" value="P:thiamine diphosphate biosynthetic process"/>
    <property type="evidence" value="ECO:0007669"/>
    <property type="project" value="InterPro"/>
</dbReference>
<name>A0AAV7XT32_9NEOP</name>
<dbReference type="SUPFAM" id="SSF63999">
    <property type="entry name" value="Thiamin pyrophosphokinase, catalytic domain"/>
    <property type="match status" value="1"/>
</dbReference>
<dbReference type="GO" id="GO:0030975">
    <property type="term" value="F:thiamine binding"/>
    <property type="evidence" value="ECO:0007669"/>
    <property type="project" value="InterPro"/>
</dbReference>
<keyword evidence="1" id="KW-0808">Transferase</keyword>